<dbReference type="Proteomes" id="UP000813462">
    <property type="component" value="Unassembled WGS sequence"/>
</dbReference>
<feature type="compositionally biased region" description="Pro residues" evidence="1">
    <location>
        <begin position="148"/>
        <end position="170"/>
    </location>
</feature>
<dbReference type="InterPro" id="IPR027443">
    <property type="entry name" value="IPNS-like_sf"/>
</dbReference>
<dbReference type="Pfam" id="PF03171">
    <property type="entry name" value="2OG-FeII_Oxy"/>
    <property type="match status" value="1"/>
</dbReference>
<proteinExistence type="predicted"/>
<dbReference type="InterPro" id="IPR044861">
    <property type="entry name" value="IPNS-like_FE2OG_OXY"/>
</dbReference>
<dbReference type="SUPFAM" id="SSF51197">
    <property type="entry name" value="Clavaminate synthase-like"/>
    <property type="match status" value="1"/>
</dbReference>
<evidence type="ECO:0000313" key="4">
    <source>
        <dbReference type="Proteomes" id="UP000813462"/>
    </source>
</evidence>
<comment type="caution">
    <text evidence="3">The sequence shown here is derived from an EMBL/GenBank/DDBJ whole genome shotgun (WGS) entry which is preliminary data.</text>
</comment>
<sequence length="170" mass="18421">MLQYSEHIKKLGQVLFPMISMGLGLPPHYLEDMELLLQDHIGSLQVLHQNQRVDIPPLRGALLVNIGDLLQIYSPNSASPMFKENKNKNSLFQTTSVSSGQIDEYKVYGGRSIGATTISSSSAPFPFYILSSRLLELVPNRVGGGATPSPPKGNPPITYKPPGSPTPPPA</sequence>
<accession>A0A978VWV5</accession>
<gene>
    <name evidence="3" type="ORF">FEM48_Zijuj02G0169700</name>
</gene>
<evidence type="ECO:0000256" key="1">
    <source>
        <dbReference type="SAM" id="MobiDB-lite"/>
    </source>
</evidence>
<evidence type="ECO:0000313" key="3">
    <source>
        <dbReference type="EMBL" id="KAH7543300.1"/>
    </source>
</evidence>
<reference evidence="3" key="1">
    <citation type="journal article" date="2021" name="Front. Plant Sci.">
        <title>Chromosome-Scale Genome Assembly for Chinese Sour Jujube and Insights Into Its Genome Evolution and Domestication Signature.</title>
        <authorList>
            <person name="Shen L.-Y."/>
            <person name="Luo H."/>
            <person name="Wang X.-L."/>
            <person name="Wang X.-M."/>
            <person name="Qiu X.-J."/>
            <person name="Liu H."/>
            <person name="Zhou S.-S."/>
            <person name="Jia K.-H."/>
            <person name="Nie S."/>
            <person name="Bao Y.-T."/>
            <person name="Zhang R.-G."/>
            <person name="Yun Q.-Z."/>
            <person name="Chai Y.-H."/>
            <person name="Lu J.-Y."/>
            <person name="Li Y."/>
            <person name="Zhao S.-W."/>
            <person name="Mao J.-F."/>
            <person name="Jia S.-G."/>
            <person name="Mao Y.-M."/>
        </authorList>
    </citation>
    <scope>NUCLEOTIDE SEQUENCE</scope>
    <source>
        <strain evidence="3">AT0</strain>
        <tissue evidence="3">Leaf</tissue>
    </source>
</reference>
<feature type="domain" description="Isopenicillin N synthase-like Fe(2+) 2OG dioxygenase" evidence="2">
    <location>
        <begin position="23"/>
        <end position="76"/>
    </location>
</feature>
<organism evidence="3 4">
    <name type="scientific">Ziziphus jujuba var. spinosa</name>
    <dbReference type="NCBI Taxonomy" id="714518"/>
    <lineage>
        <taxon>Eukaryota</taxon>
        <taxon>Viridiplantae</taxon>
        <taxon>Streptophyta</taxon>
        <taxon>Embryophyta</taxon>
        <taxon>Tracheophyta</taxon>
        <taxon>Spermatophyta</taxon>
        <taxon>Magnoliopsida</taxon>
        <taxon>eudicotyledons</taxon>
        <taxon>Gunneridae</taxon>
        <taxon>Pentapetalae</taxon>
        <taxon>rosids</taxon>
        <taxon>fabids</taxon>
        <taxon>Rosales</taxon>
        <taxon>Rhamnaceae</taxon>
        <taxon>Paliureae</taxon>
        <taxon>Ziziphus</taxon>
    </lineage>
</organism>
<protein>
    <recommendedName>
        <fullName evidence="2">Isopenicillin N synthase-like Fe(2+) 2OG dioxygenase domain-containing protein</fullName>
    </recommendedName>
</protein>
<dbReference type="EMBL" id="JAEACU010000002">
    <property type="protein sequence ID" value="KAH7543300.1"/>
    <property type="molecule type" value="Genomic_DNA"/>
</dbReference>
<dbReference type="AlphaFoldDB" id="A0A978VWV5"/>
<feature type="region of interest" description="Disordered" evidence="1">
    <location>
        <begin position="142"/>
        <end position="170"/>
    </location>
</feature>
<name>A0A978VWV5_ZIZJJ</name>
<evidence type="ECO:0000259" key="2">
    <source>
        <dbReference type="Pfam" id="PF03171"/>
    </source>
</evidence>
<dbReference type="Gene3D" id="2.60.120.330">
    <property type="entry name" value="B-lactam Antibiotic, Isopenicillin N Synthase, Chain"/>
    <property type="match status" value="1"/>
</dbReference>